<evidence type="ECO:0000313" key="2">
    <source>
        <dbReference type="Proteomes" id="UP000095287"/>
    </source>
</evidence>
<organism evidence="2 3">
    <name type="scientific">Steinernema glaseri</name>
    <dbReference type="NCBI Taxonomy" id="37863"/>
    <lineage>
        <taxon>Eukaryota</taxon>
        <taxon>Metazoa</taxon>
        <taxon>Ecdysozoa</taxon>
        <taxon>Nematoda</taxon>
        <taxon>Chromadorea</taxon>
        <taxon>Rhabditida</taxon>
        <taxon>Tylenchina</taxon>
        <taxon>Panagrolaimomorpha</taxon>
        <taxon>Strongyloidoidea</taxon>
        <taxon>Steinernematidae</taxon>
        <taxon>Steinernema</taxon>
    </lineage>
</organism>
<accession>A0A1I7YY28</accession>
<dbReference type="AlphaFoldDB" id="A0A1I7YY28"/>
<protein>
    <submittedName>
        <fullName evidence="3">Uncharacterized protein</fullName>
    </submittedName>
</protein>
<evidence type="ECO:0000313" key="3">
    <source>
        <dbReference type="WBParaSite" id="L893_g20681.t1"/>
    </source>
</evidence>
<feature type="compositionally biased region" description="Basic residues" evidence="1">
    <location>
        <begin position="68"/>
        <end position="93"/>
    </location>
</feature>
<dbReference type="WBParaSite" id="L893_g20681.t1">
    <property type="protein sequence ID" value="L893_g20681.t1"/>
    <property type="gene ID" value="L893_g20681"/>
</dbReference>
<feature type="compositionally biased region" description="Gly residues" evidence="1">
    <location>
        <begin position="16"/>
        <end position="25"/>
    </location>
</feature>
<keyword evidence="2" id="KW-1185">Reference proteome</keyword>
<feature type="region of interest" description="Disordered" evidence="1">
    <location>
        <begin position="1"/>
        <end position="113"/>
    </location>
</feature>
<evidence type="ECO:0000256" key="1">
    <source>
        <dbReference type="SAM" id="MobiDB-lite"/>
    </source>
</evidence>
<sequence>MTDSLGLYRLDHGGSGKKGGGGGWDAAGSTTAATRVGEGERAATCTPNSSAAAAPGGGDRDAVVGAQRRSRTRRRARSRRPRRAASGRRHRRLSGIADSRTRERKHAAETTHPGGAASLFFTITRSASWKEGVYMLRERARGSRIEQFVGDARKHVIIVFTSLEKHKGNYDEAGSQRIACHGKVLRFPKHYFKGHIVD</sequence>
<dbReference type="Proteomes" id="UP000095287">
    <property type="component" value="Unplaced"/>
</dbReference>
<name>A0A1I7YY28_9BILA</name>
<reference evidence="3" key="1">
    <citation type="submission" date="2016-11" db="UniProtKB">
        <authorList>
            <consortium name="WormBaseParasite"/>
        </authorList>
    </citation>
    <scope>IDENTIFICATION</scope>
</reference>
<proteinExistence type="predicted"/>